<dbReference type="InterPro" id="IPR005821">
    <property type="entry name" value="Ion_trans_dom"/>
</dbReference>
<keyword evidence="4 6" id="KW-1133">Transmembrane helix</keyword>
<keyword evidence="2 6" id="KW-0812">Transmembrane</keyword>
<gene>
    <name evidence="8" type="ORF">HERI1096_LOCUS27529</name>
</gene>
<dbReference type="GO" id="GO:0005216">
    <property type="term" value="F:monoatomic ion channel activity"/>
    <property type="evidence" value="ECO:0007669"/>
    <property type="project" value="InterPro"/>
</dbReference>
<evidence type="ECO:0000256" key="4">
    <source>
        <dbReference type="ARBA" id="ARBA00022989"/>
    </source>
</evidence>
<dbReference type="AlphaFoldDB" id="A0A7S3F7E4"/>
<evidence type="ECO:0000256" key="1">
    <source>
        <dbReference type="ARBA" id="ARBA00004141"/>
    </source>
</evidence>
<feature type="transmembrane region" description="Helical" evidence="6">
    <location>
        <begin position="97"/>
        <end position="121"/>
    </location>
</feature>
<feature type="transmembrane region" description="Helical" evidence="6">
    <location>
        <begin position="484"/>
        <end position="507"/>
    </location>
</feature>
<feature type="domain" description="Ion transport" evidence="7">
    <location>
        <begin position="312"/>
        <end position="517"/>
    </location>
</feature>
<name>A0A7S3F7E4_9EUKA</name>
<evidence type="ECO:0000259" key="7">
    <source>
        <dbReference type="Pfam" id="PF00520"/>
    </source>
</evidence>
<dbReference type="PANTHER" id="PTHR10582:SF2">
    <property type="entry name" value="INACTIVE"/>
    <property type="match status" value="1"/>
</dbReference>
<evidence type="ECO:0000256" key="5">
    <source>
        <dbReference type="ARBA" id="ARBA00023136"/>
    </source>
</evidence>
<comment type="subcellular location">
    <subcellularLocation>
        <location evidence="1">Membrane</location>
        <topology evidence="1">Multi-pass membrane protein</topology>
    </subcellularLocation>
</comment>
<evidence type="ECO:0000256" key="3">
    <source>
        <dbReference type="ARBA" id="ARBA00022737"/>
    </source>
</evidence>
<keyword evidence="5 6" id="KW-0472">Membrane</keyword>
<dbReference type="PANTHER" id="PTHR10582">
    <property type="entry name" value="TRANSIENT RECEPTOR POTENTIAL ION CHANNEL PROTEIN"/>
    <property type="match status" value="1"/>
</dbReference>
<reference evidence="8" key="1">
    <citation type="submission" date="2021-01" db="EMBL/GenBank/DDBJ databases">
        <authorList>
            <person name="Corre E."/>
            <person name="Pelletier E."/>
            <person name="Niang G."/>
            <person name="Scheremetjew M."/>
            <person name="Finn R."/>
            <person name="Kale V."/>
            <person name="Holt S."/>
            <person name="Cochrane G."/>
            <person name="Meng A."/>
            <person name="Brown T."/>
            <person name="Cohen L."/>
        </authorList>
    </citation>
    <scope>NUCLEOTIDE SEQUENCE</scope>
    <source>
        <strain evidence="8">CCMP281</strain>
    </source>
</reference>
<sequence>MDYFDSEYLRVEHTGEHAGFSISGHILKNASIMDRMSGAFRRLPTTIATPRAPLQHAIWHAHKNFLAQPVAHGFLLHDWQGGSWRAYSRSEKTRRAIGLLCFSWLILPYNLLLLLLFALVPPLGAWYEQTFKFHKATTLMRLTFGLVFVPSFRWFVNQGVDLSVVLILSTLPMMPFRSEAGEKSFSGAPPSGSRDWWLFLYAWGACIGALVQDLGKLHNTLFQGIDVMALWLEFLKTAVGEPTSVWRDGVEDTHDWLSPQSPPREGMAAKVHSLRKLAHRVGRLLRRMRKLCIHALVVTVQRAVDPFRWQSYMNEHFLDLAARTLSLVSLSLAITYTRARDLQHQMPQSDGLLSIKEESVLAFTVVLLWIRQLKVLQVFRLTGWFVYMLFQMFHEVFLWLTFYFITVIGFSAGLRVLYRNQLMESGYLYRSRDESTISDLAECEHLEISLRELMTTILLMLEITFDGASYWQCYYNSHSPVAGVLIHVSFMMFVLVVLMNVLIAMMANTYNKVHEHSFSNYVFGFSKLIIEWGDRYPALWNLCLLPSTTARLMLPTECQSARLEWSGRFPVPRLTWHSEISDQPHLRTQHGEKLRLDLDLVKRLHKIRMEIIQSPSKMVHFRKAIGRYCRVQDDDTIEEWLDPLAEKVHDIVEDELELVRRAREETLRQKRSYAAAQTRDVVQSVAANMRAKMAAAVQDDMRTISTLFVGVGRDVPKGLSKGC</sequence>
<accession>A0A7S3F7E4</accession>
<evidence type="ECO:0000256" key="2">
    <source>
        <dbReference type="ARBA" id="ARBA00022692"/>
    </source>
</evidence>
<dbReference type="EMBL" id="HBHX01049847">
    <property type="protein sequence ID" value="CAE0129279.1"/>
    <property type="molecule type" value="Transcribed_RNA"/>
</dbReference>
<proteinExistence type="predicted"/>
<evidence type="ECO:0000313" key="8">
    <source>
        <dbReference type="EMBL" id="CAE0129279.1"/>
    </source>
</evidence>
<dbReference type="GO" id="GO:0098703">
    <property type="term" value="P:calcium ion import across plasma membrane"/>
    <property type="evidence" value="ECO:0007669"/>
    <property type="project" value="TreeGrafter"/>
</dbReference>
<dbReference type="GO" id="GO:0005886">
    <property type="term" value="C:plasma membrane"/>
    <property type="evidence" value="ECO:0007669"/>
    <property type="project" value="TreeGrafter"/>
</dbReference>
<dbReference type="Pfam" id="PF00520">
    <property type="entry name" value="Ion_trans"/>
    <property type="match status" value="1"/>
</dbReference>
<organism evidence="8">
    <name type="scientific">Haptolina ericina</name>
    <dbReference type="NCBI Taxonomy" id="156174"/>
    <lineage>
        <taxon>Eukaryota</taxon>
        <taxon>Haptista</taxon>
        <taxon>Haptophyta</taxon>
        <taxon>Prymnesiophyceae</taxon>
        <taxon>Prymnesiales</taxon>
        <taxon>Prymnesiaceae</taxon>
        <taxon>Haptolina</taxon>
    </lineage>
</organism>
<protein>
    <recommendedName>
        <fullName evidence="7">Ion transport domain-containing protein</fullName>
    </recommendedName>
</protein>
<feature type="transmembrane region" description="Helical" evidence="6">
    <location>
        <begin position="396"/>
        <end position="418"/>
    </location>
</feature>
<evidence type="ECO:0000256" key="6">
    <source>
        <dbReference type="SAM" id="Phobius"/>
    </source>
</evidence>
<feature type="transmembrane region" description="Helical" evidence="6">
    <location>
        <begin position="133"/>
        <end position="152"/>
    </location>
</feature>
<keyword evidence="3" id="KW-0677">Repeat</keyword>
<dbReference type="InterPro" id="IPR024862">
    <property type="entry name" value="TRPV"/>
</dbReference>